<dbReference type="Gene3D" id="2.60.40.10">
    <property type="entry name" value="Immunoglobulins"/>
    <property type="match status" value="3"/>
</dbReference>
<feature type="domain" description="Fibronectin type-III" evidence="8">
    <location>
        <begin position="807"/>
        <end position="903"/>
    </location>
</feature>
<dbReference type="SUPFAM" id="SSF50044">
    <property type="entry name" value="SH3-domain"/>
    <property type="match status" value="3"/>
</dbReference>
<feature type="domain" description="Fibronectin type-III" evidence="8">
    <location>
        <begin position="708"/>
        <end position="791"/>
    </location>
</feature>
<dbReference type="CDD" id="cd12013">
    <property type="entry name" value="SH3_RIM-BP_3"/>
    <property type="match status" value="1"/>
</dbReference>
<feature type="coiled-coil region" evidence="5">
    <location>
        <begin position="1000"/>
        <end position="1027"/>
    </location>
</feature>
<feature type="region of interest" description="Disordered" evidence="6">
    <location>
        <begin position="879"/>
        <end position="914"/>
    </location>
</feature>
<feature type="region of interest" description="Disordered" evidence="6">
    <location>
        <begin position="1223"/>
        <end position="1273"/>
    </location>
</feature>
<proteinExistence type="inferred from homology"/>
<dbReference type="PANTHER" id="PTHR14234">
    <property type="entry name" value="RIM BINDING PROTEIN-RELATED"/>
    <property type="match status" value="1"/>
</dbReference>
<dbReference type="FunFam" id="2.30.30.40:FF:000023">
    <property type="entry name" value="RIMS-binding protein 2 isoform F"/>
    <property type="match status" value="1"/>
</dbReference>
<accession>A0A9N9XQ36</accession>
<evidence type="ECO:0000256" key="6">
    <source>
        <dbReference type="SAM" id="MobiDB-lite"/>
    </source>
</evidence>
<evidence type="ECO:0000259" key="8">
    <source>
        <dbReference type="PROSITE" id="PS50853"/>
    </source>
</evidence>
<dbReference type="OrthoDB" id="4158657at2759"/>
<dbReference type="InterPro" id="IPR057884">
    <property type="entry name" value="FN3_RIM-BP1/2/3"/>
</dbReference>
<dbReference type="Pfam" id="PF00041">
    <property type="entry name" value="fn3"/>
    <property type="match status" value="1"/>
</dbReference>
<feature type="coiled-coil region" evidence="5">
    <location>
        <begin position="59"/>
        <end position="122"/>
    </location>
</feature>
<evidence type="ECO:0000256" key="5">
    <source>
        <dbReference type="SAM" id="Coils"/>
    </source>
</evidence>
<feature type="compositionally biased region" description="Low complexity" evidence="6">
    <location>
        <begin position="1232"/>
        <end position="1248"/>
    </location>
</feature>
<evidence type="ECO:0000256" key="3">
    <source>
        <dbReference type="ARBA" id="ARBA00022737"/>
    </source>
</evidence>
<reference evidence="9" key="1">
    <citation type="submission" date="2022-01" db="EMBL/GenBank/DDBJ databases">
        <authorList>
            <person name="King R."/>
        </authorList>
    </citation>
    <scope>NUCLEOTIDE SEQUENCE</scope>
</reference>
<dbReference type="PROSITE" id="PS50853">
    <property type="entry name" value="FN3"/>
    <property type="match status" value="3"/>
</dbReference>
<dbReference type="PROSITE" id="PS50002">
    <property type="entry name" value="SH3"/>
    <property type="match status" value="3"/>
</dbReference>
<feature type="compositionally biased region" description="Polar residues" evidence="6">
    <location>
        <begin position="1287"/>
        <end position="1302"/>
    </location>
</feature>
<evidence type="ECO:0000256" key="2">
    <source>
        <dbReference type="ARBA" id="ARBA00022443"/>
    </source>
</evidence>
<feature type="domain" description="SH3" evidence="7">
    <location>
        <begin position="488"/>
        <end position="552"/>
    </location>
</feature>
<dbReference type="EMBL" id="OU900097">
    <property type="protein sequence ID" value="CAG9861507.1"/>
    <property type="molecule type" value="Genomic_DNA"/>
</dbReference>
<dbReference type="Pfam" id="PF07653">
    <property type="entry name" value="SH3_2"/>
    <property type="match status" value="2"/>
</dbReference>
<feature type="domain" description="SH3" evidence="7">
    <location>
        <begin position="1157"/>
        <end position="1224"/>
    </location>
</feature>
<feature type="region of interest" description="Disordered" evidence="6">
    <location>
        <begin position="1287"/>
        <end position="1406"/>
    </location>
</feature>
<evidence type="ECO:0000313" key="10">
    <source>
        <dbReference type="Proteomes" id="UP001153712"/>
    </source>
</evidence>
<keyword evidence="3" id="KW-0677">Repeat</keyword>
<dbReference type="Pfam" id="PF25523">
    <property type="entry name" value="Ig_RIMBP2"/>
    <property type="match status" value="1"/>
</dbReference>
<dbReference type="Gene3D" id="2.30.30.40">
    <property type="entry name" value="SH3 Domains"/>
    <property type="match status" value="3"/>
</dbReference>
<dbReference type="FunFam" id="2.60.40.10:FF:000072">
    <property type="entry name" value="RIMS-binding protein 2 isoform X1"/>
    <property type="match status" value="1"/>
</dbReference>
<keyword evidence="10" id="KW-1185">Reference proteome</keyword>
<evidence type="ECO:0000259" key="7">
    <source>
        <dbReference type="PROSITE" id="PS50002"/>
    </source>
</evidence>
<dbReference type="InterPro" id="IPR036116">
    <property type="entry name" value="FN3_sf"/>
</dbReference>
<dbReference type="InterPro" id="IPR035753">
    <property type="entry name" value="RIM-BP_SH3_2"/>
</dbReference>
<keyword evidence="5" id="KW-0175">Coiled coil</keyword>
<dbReference type="Proteomes" id="UP001153712">
    <property type="component" value="Chromosome 4"/>
</dbReference>
<keyword evidence="2 4" id="KW-0728">SH3 domain</keyword>
<sequence>MCWCLCNRKILKTYTYSWELNGLAKLRVSFANWWHGDRRKTLVYNVPKARIIFPAKEKGMDLEIQLRAAEARRAELERQHADALQSLRGCGPETLEVRQSRVRELEKKVALETVRCEELQLELASSQRGRMGASMHQGVQISSNMGGQSWGNKGTEIERIMAKIEQDNRILAELDHSRSTTLGAGLATSVSSHALGECSPPLSPITMSHTTPSIYPTMNPGMGQNASYHGTTNLSGAYIPSNPVNIAGYNPASTQYNSLSHHYTNKSMGMGASLGQHSIGMGGGLGQTGVLGSSLPPSISAMGAGVMGAVPSNLGTSMGGTNYTQTALSNTAYGNPLGNNPAALQPASFNNPTFGNPATSSLTQYSLPYANPLNPTVSTSYANNNVTFSNPLSSQFNSLPLSGAQMSIKLKQIDDVDLGTRRVATPVTPHPPPWGGTTLSGISDLRPRMLTDGLDADWSALHGADRNFLNGQMAAEGQVDMLDIPGKGRCSVYIARFSYDPEPDVEEELSIQAGDYLLVWGDPVGPGGYLDAELLDGRRGLVPSHFVQRLIGDDLLEFHQAVLSTLREEEINQENFAADVQRLNEIAEMAEAQEDEGPEGEIADLFFSVLVPAPRQLTLERQLNKSVLISWTAPEGIGPGNQIESYHVYVDGVLKATIKATERTRALVEGVESNRPHRISVRSVTANRRTSRDAACTMIIGRDTHSLGPSAVRASNITSTSAIISWLPANSNHQHVVCVNNVEVRTVKPGVYRHTITGLAPNTQYRVTVRAKHHRTAQNVANVAEELPMPAAAHTDFRTLPKGLPDPPSDILVEPGPQDGTLLVTWHPILAPHHPGSAVTGYAVYADGKKVTDVDSPTGDHALIDISKLLGLNPKHVTVRTKARDSQSADSAPTPIPLSVLRGGAVKSRQQPHSAVIPAHVRQQMPRQQQQQQGQQIIDPDENLSDKEIFPNVNTHRQQGGIPSIEITKENYESNMSEDELLDRRNQRQYQQRPQQRQGQQRQEQQQQQQQQQQQAQQQQSQQTQQQQYYQQQQAISRDARRRMGQPARGQQEAMGGMGPNAVTGGLGNRPDPQKRARWFVALFDYDPATMSPNPDACDEELPFSEGDTIKVWGDKDADGFYWGECRGRRGYVPHNMVMELEGNQNRDRWGDSLSNMPVKRMVALYDYDPQELSPNVDAEVELSFTTGQIITVYGEMDDDGFYMGEIEGVRGLVPSNFLTEAPEQYAGGGQTSQQQQQQQQQQQAGQRGQRGRGVGPGARGPPPPPRENQMRGRAKDACLPVYTSQLDSLNTSTTPNTITEHQQGRARGMLRPGGNQQQQQQSMQQQHPPLQQQQSFGGPQMGLQQPPATTAASTGGLFSSLMGGMTTQQPQQPQQQQQQQQQQQAFGNQQQQQQPFGNQQQGFQNAGRMQHKGVPQVVPNVMGGGGAGPMPNSAQQAQMNNAGAPNLMQKLNEITAPGGDILSKGKELIFMKFGLGGK</sequence>
<dbReference type="SMART" id="SM00326">
    <property type="entry name" value="SH3"/>
    <property type="match status" value="3"/>
</dbReference>
<dbReference type="InterPro" id="IPR036028">
    <property type="entry name" value="SH3-like_dom_sf"/>
</dbReference>
<organism evidence="9 10">
    <name type="scientific">Phyllotreta striolata</name>
    <name type="common">Striped flea beetle</name>
    <name type="synonym">Crioceris striolata</name>
    <dbReference type="NCBI Taxonomy" id="444603"/>
    <lineage>
        <taxon>Eukaryota</taxon>
        <taxon>Metazoa</taxon>
        <taxon>Ecdysozoa</taxon>
        <taxon>Arthropoda</taxon>
        <taxon>Hexapoda</taxon>
        <taxon>Insecta</taxon>
        <taxon>Pterygota</taxon>
        <taxon>Neoptera</taxon>
        <taxon>Endopterygota</taxon>
        <taxon>Coleoptera</taxon>
        <taxon>Polyphaga</taxon>
        <taxon>Cucujiformia</taxon>
        <taxon>Chrysomeloidea</taxon>
        <taxon>Chrysomelidae</taxon>
        <taxon>Galerucinae</taxon>
        <taxon>Alticini</taxon>
        <taxon>Phyllotreta</taxon>
    </lineage>
</organism>
<evidence type="ECO:0008006" key="11">
    <source>
        <dbReference type="Google" id="ProtNLM"/>
    </source>
</evidence>
<dbReference type="InterPro" id="IPR040325">
    <property type="entry name" value="RIMBP1/2/3"/>
</dbReference>
<dbReference type="CDD" id="cd12012">
    <property type="entry name" value="SH3_RIM-BP_2"/>
    <property type="match status" value="1"/>
</dbReference>
<feature type="domain" description="Fibronectin type-III" evidence="8">
    <location>
        <begin position="613"/>
        <end position="707"/>
    </location>
</feature>
<dbReference type="FunFam" id="2.30.30.40:FF:000016">
    <property type="entry name" value="RIMS-binding protein 2 isoform X2"/>
    <property type="match status" value="1"/>
</dbReference>
<dbReference type="SUPFAM" id="SSF49265">
    <property type="entry name" value="Fibronectin type III"/>
    <property type="match status" value="2"/>
</dbReference>
<evidence type="ECO:0000313" key="9">
    <source>
        <dbReference type="EMBL" id="CAG9861507.1"/>
    </source>
</evidence>
<dbReference type="InterPro" id="IPR035755">
    <property type="entry name" value="RIM-BP_SH3_3"/>
</dbReference>
<gene>
    <name evidence="9" type="ORF">PHYEVI_LOCUS7845</name>
</gene>
<feature type="compositionally biased region" description="Polar residues" evidence="6">
    <location>
        <begin position="1343"/>
        <end position="1358"/>
    </location>
</feature>
<dbReference type="InterPro" id="IPR003961">
    <property type="entry name" value="FN3_dom"/>
</dbReference>
<feature type="region of interest" description="Disordered" evidence="6">
    <location>
        <begin position="952"/>
        <end position="979"/>
    </location>
</feature>
<evidence type="ECO:0000256" key="4">
    <source>
        <dbReference type="PROSITE-ProRule" id="PRU00192"/>
    </source>
</evidence>
<dbReference type="InterPro" id="IPR013783">
    <property type="entry name" value="Ig-like_fold"/>
</dbReference>
<dbReference type="SMART" id="SM00060">
    <property type="entry name" value="FN3"/>
    <property type="match status" value="3"/>
</dbReference>
<feature type="compositionally biased region" description="Low complexity" evidence="6">
    <location>
        <begin position="1317"/>
        <end position="1335"/>
    </location>
</feature>
<name>A0A9N9XQ36_PHYSR</name>
<dbReference type="Pfam" id="PF14604">
    <property type="entry name" value="SH3_9"/>
    <property type="match status" value="1"/>
</dbReference>
<feature type="domain" description="SH3" evidence="7">
    <location>
        <begin position="1075"/>
        <end position="1143"/>
    </location>
</feature>
<dbReference type="CDD" id="cd00063">
    <property type="entry name" value="FN3"/>
    <property type="match status" value="3"/>
</dbReference>
<feature type="compositionally biased region" description="Low complexity" evidence="6">
    <location>
        <begin position="1369"/>
        <end position="1406"/>
    </location>
</feature>
<dbReference type="GO" id="GO:0007274">
    <property type="term" value="P:neuromuscular synaptic transmission"/>
    <property type="evidence" value="ECO:0007669"/>
    <property type="project" value="TreeGrafter"/>
</dbReference>
<dbReference type="InterPro" id="IPR001452">
    <property type="entry name" value="SH3_domain"/>
</dbReference>
<evidence type="ECO:0000256" key="1">
    <source>
        <dbReference type="ARBA" id="ARBA00010749"/>
    </source>
</evidence>
<feature type="region of interest" description="Disordered" evidence="6">
    <location>
        <begin position="1030"/>
        <end position="1073"/>
    </location>
</feature>
<dbReference type="GO" id="GO:0045202">
    <property type="term" value="C:synapse"/>
    <property type="evidence" value="ECO:0007669"/>
    <property type="project" value="GOC"/>
</dbReference>
<dbReference type="PANTHER" id="PTHR14234:SF19">
    <property type="entry name" value="RIM-BINDING PROTEIN, ISOFORM F"/>
    <property type="match status" value="1"/>
</dbReference>
<protein>
    <recommendedName>
        <fullName evidence="11">RIMS-binding protein 2</fullName>
    </recommendedName>
</protein>
<comment type="similarity">
    <text evidence="1">Belongs to the RIMBP family.</text>
</comment>